<feature type="region of interest" description="Disordered" evidence="3">
    <location>
        <begin position="150"/>
        <end position="175"/>
    </location>
</feature>
<dbReference type="Pfam" id="PF01612">
    <property type="entry name" value="DNA_pol_A_exo1"/>
    <property type="match status" value="1"/>
</dbReference>
<dbReference type="GO" id="GO:0071036">
    <property type="term" value="P:nuclear polyadenylation-dependent snoRNA catabolic process"/>
    <property type="evidence" value="ECO:0007669"/>
    <property type="project" value="TreeGrafter"/>
</dbReference>
<dbReference type="GO" id="GO:0000467">
    <property type="term" value="P:exonucleolytic trimming to generate mature 3'-end of 5.8S rRNA from tricistronic rRNA transcript (SSU-rRNA, 5.8S rRNA, LSU-rRNA)"/>
    <property type="evidence" value="ECO:0007669"/>
    <property type="project" value="InterPro"/>
</dbReference>
<dbReference type="Gene3D" id="3.30.420.10">
    <property type="entry name" value="Ribonuclease H-like superfamily/Ribonuclease H"/>
    <property type="match status" value="1"/>
</dbReference>
<dbReference type="PANTHER" id="PTHR12124">
    <property type="entry name" value="POLYMYOSITIS/SCLERODERMA AUTOANTIGEN-RELATED"/>
    <property type="match status" value="1"/>
</dbReference>
<dbReference type="Proteomes" id="UP001230188">
    <property type="component" value="Unassembled WGS sequence"/>
</dbReference>
<feature type="domain" description="HRDC" evidence="4">
    <location>
        <begin position="393"/>
        <end position="478"/>
    </location>
</feature>
<dbReference type="GO" id="GO:0071051">
    <property type="term" value="P:poly(A)-dependent snoRNA 3'-end processing"/>
    <property type="evidence" value="ECO:0007669"/>
    <property type="project" value="TreeGrafter"/>
</dbReference>
<dbReference type="GO" id="GO:0000166">
    <property type="term" value="F:nucleotide binding"/>
    <property type="evidence" value="ECO:0007669"/>
    <property type="project" value="InterPro"/>
</dbReference>
<sequence length="601" mass="66463">MEELLGAMLRTTQAANKVPGASEFGFATAMSAEWGVEADAAAEGVRKVLALVVGGEETEDEDQLFDRALDFVEGLLEDADAAMSAERREKAGAPDVEVVDSTTTKPEPFLTERARTAIFSPRPWDGRESRSEDEHPFDAELREWTAPVSQLQAPPPAPLEASPSHFDDSECGDSDDSEWRWVDTAAGVAAMGRELEGATELAVDLEHHSWRSFHGLLCLVQVTRRSPRKDYLVDVLASDVRASLPRVLGPYLADPGVVKVLHGADSDIVWLERDLGLYVVNLFDTAVACDRLGYASKSLAELLRRHAGFDGRAAKRHFQRADWRQRPLPTPMRAYARRDTHYLLFVYDVLRRELGPTETLAVLEASRRVCRRRFSMPRFDPNAWRSHVAKRGGNVHEAVAKALWDWRDMTARELDESPGYVLSLDKLVAVATSRPTTPDRVHHVAGPRGFLPAHPDRHLWAAAIADLVRRALDDLPDDGPGSLSPPIDDDDDEDVRPFFFETVLVDPNIRPQSAPHRRTLVQNPSPTVALLGRLPPLDLEPTTDQTTTTTDHPIMNLAARAGWFSDPSALRGEPLAIWRALLAAPVLPEPAPPALPEPPIV</sequence>
<dbReference type="SUPFAM" id="SSF47819">
    <property type="entry name" value="HRDC-like"/>
    <property type="match status" value="1"/>
</dbReference>
<evidence type="ECO:0000256" key="2">
    <source>
        <dbReference type="ARBA" id="ARBA00023242"/>
    </source>
</evidence>
<dbReference type="SMART" id="SM00341">
    <property type="entry name" value="HRDC"/>
    <property type="match status" value="1"/>
</dbReference>
<evidence type="ECO:0000256" key="3">
    <source>
        <dbReference type="SAM" id="MobiDB-lite"/>
    </source>
</evidence>
<dbReference type="GO" id="GO:0071040">
    <property type="term" value="P:nuclear polyadenylation-dependent antisense transcript catabolic process"/>
    <property type="evidence" value="ECO:0007669"/>
    <property type="project" value="TreeGrafter"/>
</dbReference>
<comment type="caution">
    <text evidence="5">The sequence shown here is derived from an EMBL/GenBank/DDBJ whole genome shotgun (WGS) entry which is preliminary data.</text>
</comment>
<dbReference type="GO" id="GO:0005730">
    <property type="term" value="C:nucleolus"/>
    <property type="evidence" value="ECO:0007669"/>
    <property type="project" value="TreeGrafter"/>
</dbReference>
<evidence type="ECO:0000313" key="5">
    <source>
        <dbReference type="EMBL" id="KAJ8608208.1"/>
    </source>
</evidence>
<dbReference type="InterPro" id="IPR044876">
    <property type="entry name" value="HRDC_dom_sf"/>
</dbReference>
<dbReference type="GO" id="GO:0071037">
    <property type="term" value="P:nuclear polyadenylation-dependent snRNA catabolic process"/>
    <property type="evidence" value="ECO:0007669"/>
    <property type="project" value="TreeGrafter"/>
</dbReference>
<dbReference type="GO" id="GO:0071035">
    <property type="term" value="P:nuclear polyadenylation-dependent rRNA catabolic process"/>
    <property type="evidence" value="ECO:0007669"/>
    <property type="project" value="TreeGrafter"/>
</dbReference>
<gene>
    <name evidence="5" type="ORF">CTAYLR_010397</name>
</gene>
<dbReference type="GO" id="GO:0000176">
    <property type="term" value="C:nuclear exosome (RNase complex)"/>
    <property type="evidence" value="ECO:0007669"/>
    <property type="project" value="TreeGrafter"/>
</dbReference>
<organism evidence="5 6">
    <name type="scientific">Chrysophaeum taylorii</name>
    <dbReference type="NCBI Taxonomy" id="2483200"/>
    <lineage>
        <taxon>Eukaryota</taxon>
        <taxon>Sar</taxon>
        <taxon>Stramenopiles</taxon>
        <taxon>Ochrophyta</taxon>
        <taxon>Pelagophyceae</taxon>
        <taxon>Pelagomonadales</taxon>
        <taxon>Pelagomonadaceae</taxon>
        <taxon>Chrysophaeum</taxon>
    </lineage>
</organism>
<evidence type="ECO:0000256" key="1">
    <source>
        <dbReference type="ARBA" id="ARBA00004123"/>
    </source>
</evidence>
<dbReference type="GO" id="GO:0071039">
    <property type="term" value="P:nuclear polyadenylation-dependent CUT catabolic process"/>
    <property type="evidence" value="ECO:0007669"/>
    <property type="project" value="TreeGrafter"/>
</dbReference>
<dbReference type="InterPro" id="IPR002121">
    <property type="entry name" value="HRDC_dom"/>
</dbReference>
<comment type="subcellular location">
    <subcellularLocation>
        <location evidence="1">Nucleus</location>
    </subcellularLocation>
</comment>
<dbReference type="PANTHER" id="PTHR12124:SF47">
    <property type="entry name" value="EXOSOME COMPONENT 10"/>
    <property type="match status" value="1"/>
</dbReference>
<dbReference type="InterPro" id="IPR036397">
    <property type="entry name" value="RNaseH_sf"/>
</dbReference>
<dbReference type="SUPFAM" id="SSF53098">
    <property type="entry name" value="Ribonuclease H-like"/>
    <property type="match status" value="1"/>
</dbReference>
<dbReference type="PROSITE" id="PS50967">
    <property type="entry name" value="HRDC"/>
    <property type="match status" value="1"/>
</dbReference>
<dbReference type="GO" id="GO:0071044">
    <property type="term" value="P:histone mRNA catabolic process"/>
    <property type="evidence" value="ECO:0007669"/>
    <property type="project" value="TreeGrafter"/>
</dbReference>
<dbReference type="InterPro" id="IPR010997">
    <property type="entry name" value="HRDC-like_sf"/>
</dbReference>
<accession>A0AAD7XL00</accession>
<dbReference type="Pfam" id="PF00570">
    <property type="entry name" value="HRDC"/>
    <property type="match status" value="1"/>
</dbReference>
<keyword evidence="6" id="KW-1185">Reference proteome</keyword>
<evidence type="ECO:0000313" key="6">
    <source>
        <dbReference type="Proteomes" id="UP001230188"/>
    </source>
</evidence>
<dbReference type="GO" id="GO:0003727">
    <property type="term" value="F:single-stranded RNA binding"/>
    <property type="evidence" value="ECO:0007669"/>
    <property type="project" value="TreeGrafter"/>
</dbReference>
<dbReference type="Gene3D" id="1.10.150.80">
    <property type="entry name" value="HRDC domain"/>
    <property type="match status" value="1"/>
</dbReference>
<keyword evidence="2" id="KW-0539">Nucleus</keyword>
<dbReference type="SMART" id="SM00474">
    <property type="entry name" value="35EXOc"/>
    <property type="match status" value="1"/>
</dbReference>
<dbReference type="InterPro" id="IPR012337">
    <property type="entry name" value="RNaseH-like_sf"/>
</dbReference>
<dbReference type="EMBL" id="JAQMWT010000180">
    <property type="protein sequence ID" value="KAJ8608208.1"/>
    <property type="molecule type" value="Genomic_DNA"/>
</dbReference>
<proteinExistence type="predicted"/>
<reference evidence="5" key="1">
    <citation type="submission" date="2023-01" db="EMBL/GenBank/DDBJ databases">
        <title>Metagenome sequencing of chrysophaentin producing Chrysophaeum taylorii.</title>
        <authorList>
            <person name="Davison J."/>
            <person name="Bewley C."/>
        </authorList>
    </citation>
    <scope>NUCLEOTIDE SEQUENCE</scope>
    <source>
        <strain evidence="5">NIES-1699</strain>
    </source>
</reference>
<dbReference type="InterPro" id="IPR045092">
    <property type="entry name" value="Rrp6-like"/>
</dbReference>
<dbReference type="GO" id="GO:0000175">
    <property type="term" value="F:3'-5'-RNA exonuclease activity"/>
    <property type="evidence" value="ECO:0007669"/>
    <property type="project" value="InterPro"/>
</dbReference>
<dbReference type="GO" id="GO:0071038">
    <property type="term" value="P:TRAMP-dependent tRNA surveillance pathway"/>
    <property type="evidence" value="ECO:0007669"/>
    <property type="project" value="TreeGrafter"/>
</dbReference>
<dbReference type="InterPro" id="IPR002562">
    <property type="entry name" value="3'-5'_exonuclease_dom"/>
</dbReference>
<protein>
    <recommendedName>
        <fullName evidence="4">HRDC domain-containing protein</fullName>
    </recommendedName>
</protein>
<evidence type="ECO:0000259" key="4">
    <source>
        <dbReference type="PROSITE" id="PS50967"/>
    </source>
</evidence>
<dbReference type="AlphaFoldDB" id="A0AAD7XL00"/>
<name>A0AAD7XL00_9STRA</name>